<evidence type="ECO:0000313" key="1">
    <source>
        <dbReference type="EMBL" id="VAW82367.1"/>
    </source>
</evidence>
<dbReference type="AlphaFoldDB" id="A0A3B0Z4B2"/>
<protein>
    <submittedName>
        <fullName evidence="1">Uncharacterized protein</fullName>
    </submittedName>
</protein>
<gene>
    <name evidence="1" type="ORF">MNBD_GAMMA14-2746</name>
</gene>
<reference evidence="1" key="1">
    <citation type="submission" date="2018-06" db="EMBL/GenBank/DDBJ databases">
        <authorList>
            <person name="Zhirakovskaya E."/>
        </authorList>
    </citation>
    <scope>NUCLEOTIDE SEQUENCE</scope>
</reference>
<feature type="non-terminal residue" evidence="1">
    <location>
        <position position="28"/>
    </location>
</feature>
<sequence>MGGKPNGVVALIPARAGSKRVADKNVRY</sequence>
<proteinExistence type="predicted"/>
<organism evidence="1">
    <name type="scientific">hydrothermal vent metagenome</name>
    <dbReference type="NCBI Taxonomy" id="652676"/>
    <lineage>
        <taxon>unclassified sequences</taxon>
        <taxon>metagenomes</taxon>
        <taxon>ecological metagenomes</taxon>
    </lineage>
</organism>
<name>A0A3B0Z4B2_9ZZZZ</name>
<accession>A0A3B0Z4B2</accession>
<dbReference type="EMBL" id="UOFM01000464">
    <property type="protein sequence ID" value="VAW82367.1"/>
    <property type="molecule type" value="Genomic_DNA"/>
</dbReference>